<dbReference type="SUPFAM" id="SSF52540">
    <property type="entry name" value="P-loop containing nucleoside triphosphate hydrolases"/>
    <property type="match status" value="1"/>
</dbReference>
<dbReference type="InterPro" id="IPR027417">
    <property type="entry name" value="P-loop_NTPase"/>
</dbReference>
<proteinExistence type="predicted"/>
<sequence>MKLATGNVPKKFALENTSEAAEQIVQFADSLGANILLVGKIQTGKSLICNKITDQHFEHKPALLDKPFEFNVSSQQQENGFVALDDTFSFSDDRIKEFLEYIAKNKLRFIFTAIGFDNIRESIFEYIDKHHNYIIVEIE</sequence>
<dbReference type="AlphaFoldDB" id="A0A833U1L0"/>
<evidence type="ECO:0000313" key="1">
    <source>
        <dbReference type="EMBL" id="KAF1028151.1"/>
    </source>
</evidence>
<accession>A0A833U1L0</accession>
<organism evidence="1 2">
    <name type="scientific">Acinetobacter bereziniae</name>
    <name type="common">Acinetobacter genomosp. 10</name>
    <dbReference type="NCBI Taxonomy" id="106648"/>
    <lineage>
        <taxon>Bacteria</taxon>
        <taxon>Pseudomonadati</taxon>
        <taxon>Pseudomonadota</taxon>
        <taxon>Gammaproteobacteria</taxon>
        <taxon>Moraxellales</taxon>
        <taxon>Moraxellaceae</taxon>
        <taxon>Acinetobacter</taxon>
    </lineage>
</organism>
<protein>
    <submittedName>
        <fullName evidence="1">Uncharacterized protein</fullName>
    </submittedName>
</protein>
<comment type="caution">
    <text evidence="1">The sequence shown here is derived from an EMBL/GenBank/DDBJ whole genome shotgun (WGS) entry which is preliminary data.</text>
</comment>
<dbReference type="Proteomes" id="UP000490535">
    <property type="component" value="Unassembled WGS sequence"/>
</dbReference>
<dbReference type="EMBL" id="WNDP01000003">
    <property type="protein sequence ID" value="KAF1028151.1"/>
    <property type="molecule type" value="Genomic_DNA"/>
</dbReference>
<gene>
    <name evidence="1" type="ORF">GAK29_00247</name>
</gene>
<reference evidence="2" key="1">
    <citation type="journal article" date="2020" name="MBio">
        <title>Horizontal gene transfer to a defensive symbiont with a reduced genome amongst a multipartite beetle microbiome.</title>
        <authorList>
            <person name="Waterworth S.C."/>
            <person name="Florez L.V."/>
            <person name="Rees E.R."/>
            <person name="Hertweck C."/>
            <person name="Kaltenpoth M."/>
            <person name="Kwan J.C."/>
        </authorList>
    </citation>
    <scope>NUCLEOTIDE SEQUENCE [LARGE SCALE GENOMIC DNA]</scope>
</reference>
<name>A0A833U1L0_ACIBZ</name>
<evidence type="ECO:0000313" key="2">
    <source>
        <dbReference type="Proteomes" id="UP000490535"/>
    </source>
</evidence>